<proteinExistence type="predicted"/>
<accession>A0A1Y1HRK8</accession>
<dbReference type="PANTHER" id="PTHR13132:SF34">
    <property type="entry name" value="O-FUCOSYLTRANSFERASE FAMILY PROTEIN"/>
    <property type="match status" value="1"/>
</dbReference>
<sequence length="348" mass="39719">MPCARKDKKPFADRSDLHSTLPTDAEAYIEKRLDAIQHPKACSQNKWLVVDSDVSGLMWNFNAAIRALVVGLQTNRTVVFQGLEVDPKKPWRTAAWDGCSDKTISTWEDVAPAGLWEDLVATGAVYMEGGGDPYTSTSVQRVFMLFSVIAKWMTKPVPRIKSIAETIMAQYPDVESPIVSLHIRRVDKMTEDPYWEEHRQYRDPSEYGRTITELKKSRGYLWPTVFVECDSEELLQRIVRDPAAFGLRKGVRIMYNSLLNRSAIEEYHGHDQVPPEIKAELQEHFVATLYVMAQVSDYVVATLTSHVGRYLWEYMGAKKRLEQVGVEGELGFSLDQPTGPFYHGHWYP</sequence>
<dbReference type="EMBL" id="DF236983">
    <property type="protein sequence ID" value="GAQ79631.1"/>
    <property type="molecule type" value="Genomic_DNA"/>
</dbReference>
<dbReference type="PANTHER" id="PTHR13132">
    <property type="entry name" value="ALPHA- 1,6 -FUCOSYLTRANSFERASE"/>
    <property type="match status" value="1"/>
</dbReference>
<evidence type="ECO:0000313" key="2">
    <source>
        <dbReference type="Proteomes" id="UP000054558"/>
    </source>
</evidence>
<reference evidence="1 2" key="1">
    <citation type="journal article" date="2014" name="Nat. Commun.">
        <title>Klebsormidium flaccidum genome reveals primary factors for plant terrestrial adaptation.</title>
        <authorList>
            <person name="Hori K."/>
            <person name="Maruyama F."/>
            <person name="Fujisawa T."/>
            <person name="Togashi T."/>
            <person name="Yamamoto N."/>
            <person name="Seo M."/>
            <person name="Sato S."/>
            <person name="Yamada T."/>
            <person name="Mori H."/>
            <person name="Tajima N."/>
            <person name="Moriyama T."/>
            <person name="Ikeuchi M."/>
            <person name="Watanabe M."/>
            <person name="Wada H."/>
            <person name="Kobayashi K."/>
            <person name="Saito M."/>
            <person name="Masuda T."/>
            <person name="Sasaki-Sekimoto Y."/>
            <person name="Mashiguchi K."/>
            <person name="Awai K."/>
            <person name="Shimojima M."/>
            <person name="Masuda S."/>
            <person name="Iwai M."/>
            <person name="Nobusawa T."/>
            <person name="Narise T."/>
            <person name="Kondo S."/>
            <person name="Saito H."/>
            <person name="Sato R."/>
            <person name="Murakawa M."/>
            <person name="Ihara Y."/>
            <person name="Oshima-Yamada Y."/>
            <person name="Ohtaka K."/>
            <person name="Satoh M."/>
            <person name="Sonobe K."/>
            <person name="Ishii M."/>
            <person name="Ohtani R."/>
            <person name="Kanamori-Sato M."/>
            <person name="Honoki R."/>
            <person name="Miyazaki D."/>
            <person name="Mochizuki H."/>
            <person name="Umetsu J."/>
            <person name="Higashi K."/>
            <person name="Shibata D."/>
            <person name="Kamiya Y."/>
            <person name="Sato N."/>
            <person name="Nakamura Y."/>
            <person name="Tabata S."/>
            <person name="Ida S."/>
            <person name="Kurokawa K."/>
            <person name="Ohta H."/>
        </authorList>
    </citation>
    <scope>NUCLEOTIDE SEQUENCE [LARGE SCALE GENOMIC DNA]</scope>
    <source>
        <strain evidence="1 2">NIES-2285</strain>
    </source>
</reference>
<dbReference type="Gene3D" id="3.40.50.11350">
    <property type="match status" value="1"/>
</dbReference>
<name>A0A1Y1HRK8_KLENI</name>
<gene>
    <name evidence="1" type="ORF">KFL_000340340</name>
</gene>
<protein>
    <recommendedName>
        <fullName evidence="3">O-fucosyltransferase family protein</fullName>
    </recommendedName>
</protein>
<dbReference type="OrthoDB" id="2014825at2759"/>
<evidence type="ECO:0000313" key="1">
    <source>
        <dbReference type="EMBL" id="GAQ79631.1"/>
    </source>
</evidence>
<dbReference type="Proteomes" id="UP000054558">
    <property type="component" value="Unassembled WGS sequence"/>
</dbReference>
<evidence type="ECO:0008006" key="3">
    <source>
        <dbReference type="Google" id="ProtNLM"/>
    </source>
</evidence>
<keyword evidence="2" id="KW-1185">Reference proteome</keyword>
<dbReference type="AlphaFoldDB" id="A0A1Y1HRK8"/>
<organism evidence="1 2">
    <name type="scientific">Klebsormidium nitens</name>
    <name type="common">Green alga</name>
    <name type="synonym">Ulothrix nitens</name>
    <dbReference type="NCBI Taxonomy" id="105231"/>
    <lineage>
        <taxon>Eukaryota</taxon>
        <taxon>Viridiplantae</taxon>
        <taxon>Streptophyta</taxon>
        <taxon>Klebsormidiophyceae</taxon>
        <taxon>Klebsormidiales</taxon>
        <taxon>Klebsormidiaceae</taxon>
        <taxon>Klebsormidium</taxon>
    </lineage>
</organism>